<organism evidence="6 7">
    <name type="scientific">Hwanghaeella grinnelliae</name>
    <dbReference type="NCBI Taxonomy" id="2500179"/>
    <lineage>
        <taxon>Bacteria</taxon>
        <taxon>Pseudomonadati</taxon>
        <taxon>Pseudomonadota</taxon>
        <taxon>Alphaproteobacteria</taxon>
        <taxon>Rhodospirillales</taxon>
        <taxon>Rhodospirillaceae</taxon>
        <taxon>Hwanghaeella</taxon>
    </lineage>
</organism>
<dbReference type="Gene3D" id="3.30.450.40">
    <property type="match status" value="1"/>
</dbReference>
<dbReference type="Pfam" id="PF01614">
    <property type="entry name" value="IclR_C"/>
    <property type="match status" value="1"/>
</dbReference>
<keyword evidence="2" id="KW-0238">DNA-binding</keyword>
<comment type="caution">
    <text evidence="6">The sequence shown here is derived from an EMBL/GenBank/DDBJ whole genome shotgun (WGS) entry which is preliminary data.</text>
</comment>
<feature type="domain" description="IclR-ED" evidence="5">
    <location>
        <begin position="87"/>
        <end position="267"/>
    </location>
</feature>
<dbReference type="InterPro" id="IPR005471">
    <property type="entry name" value="Tscrpt_reg_IclR_N"/>
</dbReference>
<dbReference type="SUPFAM" id="SSF46785">
    <property type="entry name" value="Winged helix' DNA-binding domain"/>
    <property type="match status" value="1"/>
</dbReference>
<dbReference type="InterPro" id="IPR029016">
    <property type="entry name" value="GAF-like_dom_sf"/>
</dbReference>
<dbReference type="Pfam" id="PF09339">
    <property type="entry name" value="HTH_IclR"/>
    <property type="match status" value="1"/>
</dbReference>
<dbReference type="FunFam" id="1.10.10.10:FF:000056">
    <property type="entry name" value="IclR family transcriptional regulator"/>
    <property type="match status" value="1"/>
</dbReference>
<evidence type="ECO:0000313" key="7">
    <source>
        <dbReference type="Proteomes" id="UP000287447"/>
    </source>
</evidence>
<dbReference type="AlphaFoldDB" id="A0A3S2Z6Z7"/>
<gene>
    <name evidence="6" type="ORF">EOI86_12555</name>
</gene>
<evidence type="ECO:0000256" key="2">
    <source>
        <dbReference type="ARBA" id="ARBA00023125"/>
    </source>
</evidence>
<evidence type="ECO:0000259" key="4">
    <source>
        <dbReference type="PROSITE" id="PS51077"/>
    </source>
</evidence>
<dbReference type="PROSITE" id="PS51077">
    <property type="entry name" value="HTH_ICLR"/>
    <property type="match status" value="1"/>
</dbReference>
<dbReference type="PROSITE" id="PS51078">
    <property type="entry name" value="ICLR_ED"/>
    <property type="match status" value="1"/>
</dbReference>
<proteinExistence type="predicted"/>
<evidence type="ECO:0000259" key="5">
    <source>
        <dbReference type="PROSITE" id="PS51078"/>
    </source>
</evidence>
<keyword evidence="7" id="KW-1185">Reference proteome</keyword>
<sequence>MVRLSEPAKDNLPCSTYRNRQPFMKSLHKVSRILDCFSAEEPRLGLNDIAEKTGLPRTTVHRVLSSLKDIGLIVQDRNRDDYRLGLRFLSIGGIILSDLDVPRHAREPAAALMHQTGEAVHICVFDGGNVVSIDRHEMDGNRNEIVRQEREPPYCTGTGKAILAALPDETARKLVVKEWKKFTENTITQEDRLFHELAIIRARGYSVDDEERQNGIRCVGAAIRHQARVVGAISVTGPKQRFPESRIPVLADLVTATAARIGLSIEQG</sequence>
<dbReference type="Gene3D" id="1.10.10.10">
    <property type="entry name" value="Winged helix-like DNA-binding domain superfamily/Winged helix DNA-binding domain"/>
    <property type="match status" value="1"/>
</dbReference>
<feature type="domain" description="HTH iclR-type" evidence="4">
    <location>
        <begin position="24"/>
        <end position="86"/>
    </location>
</feature>
<accession>A0A3S2Z6Z7</accession>
<dbReference type="GO" id="GO:0045892">
    <property type="term" value="P:negative regulation of DNA-templated transcription"/>
    <property type="evidence" value="ECO:0007669"/>
    <property type="project" value="TreeGrafter"/>
</dbReference>
<dbReference type="GO" id="GO:0003677">
    <property type="term" value="F:DNA binding"/>
    <property type="evidence" value="ECO:0007669"/>
    <property type="project" value="UniProtKB-KW"/>
</dbReference>
<dbReference type="InterPro" id="IPR050707">
    <property type="entry name" value="HTH_MetabolicPath_Reg"/>
</dbReference>
<evidence type="ECO:0000313" key="6">
    <source>
        <dbReference type="EMBL" id="RVU36058.1"/>
    </source>
</evidence>
<reference evidence="7" key="1">
    <citation type="submission" date="2019-01" db="EMBL/GenBank/DDBJ databases">
        <title>Gri0909 isolated from a small marine red alga.</title>
        <authorList>
            <person name="Kim J."/>
            <person name="Jeong S.E."/>
            <person name="Jeon C.O."/>
        </authorList>
    </citation>
    <scope>NUCLEOTIDE SEQUENCE [LARGE SCALE GENOMIC DNA]</scope>
    <source>
        <strain evidence="7">Gri0909</strain>
    </source>
</reference>
<dbReference type="InterPro" id="IPR036388">
    <property type="entry name" value="WH-like_DNA-bd_sf"/>
</dbReference>
<name>A0A3S2Z6Z7_9PROT</name>
<dbReference type="InterPro" id="IPR014757">
    <property type="entry name" value="Tscrpt_reg_IclR_C"/>
</dbReference>
<protein>
    <submittedName>
        <fullName evidence="6">IclR family transcriptional regulator</fullName>
    </submittedName>
</protein>
<keyword evidence="3" id="KW-0804">Transcription</keyword>
<dbReference type="SUPFAM" id="SSF55781">
    <property type="entry name" value="GAF domain-like"/>
    <property type="match status" value="1"/>
</dbReference>
<dbReference type="PANTHER" id="PTHR30136:SF35">
    <property type="entry name" value="HTH-TYPE TRANSCRIPTIONAL REGULATOR RV1719"/>
    <property type="match status" value="1"/>
</dbReference>
<dbReference type="GO" id="GO:0003700">
    <property type="term" value="F:DNA-binding transcription factor activity"/>
    <property type="evidence" value="ECO:0007669"/>
    <property type="project" value="TreeGrafter"/>
</dbReference>
<evidence type="ECO:0000256" key="3">
    <source>
        <dbReference type="ARBA" id="ARBA00023163"/>
    </source>
</evidence>
<dbReference type="EMBL" id="SADE01000002">
    <property type="protein sequence ID" value="RVU36058.1"/>
    <property type="molecule type" value="Genomic_DNA"/>
</dbReference>
<evidence type="ECO:0000256" key="1">
    <source>
        <dbReference type="ARBA" id="ARBA00023015"/>
    </source>
</evidence>
<keyword evidence="1" id="KW-0805">Transcription regulation</keyword>
<dbReference type="PANTHER" id="PTHR30136">
    <property type="entry name" value="HELIX-TURN-HELIX TRANSCRIPTIONAL REGULATOR, ICLR FAMILY"/>
    <property type="match status" value="1"/>
</dbReference>
<dbReference type="Proteomes" id="UP000287447">
    <property type="component" value="Unassembled WGS sequence"/>
</dbReference>
<dbReference type="InterPro" id="IPR036390">
    <property type="entry name" value="WH_DNA-bd_sf"/>
</dbReference>
<dbReference type="SMART" id="SM00346">
    <property type="entry name" value="HTH_ICLR"/>
    <property type="match status" value="1"/>
</dbReference>